<feature type="domain" description="PpiC" evidence="10">
    <location>
        <begin position="177"/>
        <end position="273"/>
    </location>
</feature>
<evidence type="ECO:0000256" key="2">
    <source>
        <dbReference type="ARBA" id="ARBA00022729"/>
    </source>
</evidence>
<dbReference type="GO" id="GO:0003755">
    <property type="term" value="F:peptidyl-prolyl cis-trans isomerase activity"/>
    <property type="evidence" value="ECO:0007669"/>
    <property type="project" value="UniProtKB-KW"/>
</dbReference>
<dbReference type="InterPro" id="IPR046357">
    <property type="entry name" value="PPIase_dom_sf"/>
</dbReference>
<evidence type="ECO:0000256" key="9">
    <source>
        <dbReference type="PROSITE-ProRule" id="PRU00278"/>
    </source>
</evidence>
<keyword evidence="4 9" id="KW-0697">Rotamase</keyword>
<gene>
    <name evidence="11" type="ORF">BXY66_1644</name>
</gene>
<evidence type="ECO:0000313" key="12">
    <source>
        <dbReference type="Proteomes" id="UP000295673"/>
    </source>
</evidence>
<accession>A0A4R1NP24</accession>
<dbReference type="InterPro" id="IPR050280">
    <property type="entry name" value="OMP_Chaperone_SurA"/>
</dbReference>
<sequence length="419" mass="46069">MTLQERPNDMTSRLTKRFALSTTLAVIVGLSSPLDVSAQGAFSPAITVNDQVVTNYEIDQRARLLTIMNTPGDTYSEARKQLIDDRLKVQAARIAGVSVPEEGVQAGLAEFAQRVNMQPDEMLKALASEGIDEETMRDFITSGVTWRGFVQARFGGSVQISEEEIDRAVASNTGAGGLRVLLSEIVIPMTPQTQGQVMGLAQQLSEIRSFEDFEQAAITYSQSPTKDDGGRIQWMSVTNLPPQLRPLIAALSPGEVTAPVQLPNAVALFQMRRVEESNRPAPRYSEIDYAMYYLAGGRTPETLAQARDIANRIDRCDDLYGIAKDLPPEVLFRESQAPGEIPRDIALELAKMDDNEISTALTTANGQTLIMLMLCGRTAEFGEELSRDEVAAALRNQRLDNFAESYLSQLRAQAHIIEQ</sequence>
<keyword evidence="6 9" id="KW-0413">Isomerase</keyword>
<evidence type="ECO:0000256" key="4">
    <source>
        <dbReference type="ARBA" id="ARBA00023110"/>
    </source>
</evidence>
<dbReference type="Proteomes" id="UP000295673">
    <property type="component" value="Unassembled WGS sequence"/>
</dbReference>
<keyword evidence="3" id="KW-0574">Periplasm</keyword>
<organism evidence="11 12">
    <name type="scientific">Shimia isoporae</name>
    <dbReference type="NCBI Taxonomy" id="647720"/>
    <lineage>
        <taxon>Bacteria</taxon>
        <taxon>Pseudomonadati</taxon>
        <taxon>Pseudomonadota</taxon>
        <taxon>Alphaproteobacteria</taxon>
        <taxon>Rhodobacterales</taxon>
        <taxon>Roseobacteraceae</taxon>
    </lineage>
</organism>
<dbReference type="InterPro" id="IPR015391">
    <property type="entry name" value="SurA_N"/>
</dbReference>
<dbReference type="InterPro" id="IPR027304">
    <property type="entry name" value="Trigger_fact/SurA_dom_sf"/>
</dbReference>
<keyword evidence="12" id="KW-1185">Reference proteome</keyword>
<dbReference type="EMBL" id="SMGR01000001">
    <property type="protein sequence ID" value="TCL09591.1"/>
    <property type="molecule type" value="Genomic_DNA"/>
</dbReference>
<keyword evidence="2" id="KW-0732">Signal</keyword>
<comment type="caution">
    <text evidence="11">The sequence shown here is derived from an EMBL/GenBank/DDBJ whole genome shotgun (WGS) entry which is preliminary data.</text>
</comment>
<proteinExistence type="predicted"/>
<evidence type="ECO:0000256" key="5">
    <source>
        <dbReference type="ARBA" id="ARBA00023186"/>
    </source>
</evidence>
<evidence type="ECO:0000256" key="3">
    <source>
        <dbReference type="ARBA" id="ARBA00022764"/>
    </source>
</evidence>
<dbReference type="PROSITE" id="PS50198">
    <property type="entry name" value="PPIC_PPIASE_2"/>
    <property type="match status" value="1"/>
</dbReference>
<evidence type="ECO:0000256" key="7">
    <source>
        <dbReference type="ARBA" id="ARBA00030642"/>
    </source>
</evidence>
<name>A0A4R1NP24_9RHOB</name>
<reference evidence="11 12" key="1">
    <citation type="submission" date="2019-03" db="EMBL/GenBank/DDBJ databases">
        <title>Genomic Encyclopedia of Archaeal and Bacterial Type Strains, Phase II (KMG-II): from individual species to whole genera.</title>
        <authorList>
            <person name="Goeker M."/>
        </authorList>
    </citation>
    <scope>NUCLEOTIDE SEQUENCE [LARGE SCALE GENOMIC DNA]</scope>
    <source>
        <strain evidence="11 12">DSM 26433</strain>
    </source>
</reference>
<dbReference type="PANTHER" id="PTHR47637">
    <property type="entry name" value="CHAPERONE SURA"/>
    <property type="match status" value="1"/>
</dbReference>
<protein>
    <recommendedName>
        <fullName evidence="1">Parvulin-like PPIase</fullName>
    </recommendedName>
    <alternativeName>
        <fullName evidence="7">Peptidyl-prolyl cis-trans isomerase plp</fullName>
    </alternativeName>
    <alternativeName>
        <fullName evidence="8">Rotamase plp</fullName>
    </alternativeName>
</protein>
<evidence type="ECO:0000256" key="8">
    <source>
        <dbReference type="ARBA" id="ARBA00031484"/>
    </source>
</evidence>
<dbReference type="Gene3D" id="3.10.50.40">
    <property type="match status" value="1"/>
</dbReference>
<evidence type="ECO:0000256" key="1">
    <source>
        <dbReference type="ARBA" id="ARBA00018370"/>
    </source>
</evidence>
<evidence type="ECO:0000259" key="10">
    <source>
        <dbReference type="PROSITE" id="PS50198"/>
    </source>
</evidence>
<dbReference type="InterPro" id="IPR000297">
    <property type="entry name" value="PPIase_PpiC"/>
</dbReference>
<dbReference type="SUPFAM" id="SSF54534">
    <property type="entry name" value="FKBP-like"/>
    <property type="match status" value="1"/>
</dbReference>
<keyword evidence="5" id="KW-0143">Chaperone</keyword>
<dbReference type="Pfam" id="PF00639">
    <property type="entry name" value="Rotamase"/>
    <property type="match status" value="1"/>
</dbReference>
<dbReference type="Pfam" id="PF09312">
    <property type="entry name" value="SurA_N"/>
    <property type="match status" value="1"/>
</dbReference>
<dbReference type="PANTHER" id="PTHR47637:SF1">
    <property type="entry name" value="CHAPERONE SURA"/>
    <property type="match status" value="1"/>
</dbReference>
<evidence type="ECO:0000313" key="11">
    <source>
        <dbReference type="EMBL" id="TCL09591.1"/>
    </source>
</evidence>
<dbReference type="Gene3D" id="1.10.4030.10">
    <property type="entry name" value="Porin chaperone SurA, peptide-binding domain"/>
    <property type="match status" value="1"/>
</dbReference>
<dbReference type="SUPFAM" id="SSF109998">
    <property type="entry name" value="Triger factor/SurA peptide-binding domain-like"/>
    <property type="match status" value="1"/>
</dbReference>
<dbReference type="AlphaFoldDB" id="A0A4R1NP24"/>
<evidence type="ECO:0000256" key="6">
    <source>
        <dbReference type="ARBA" id="ARBA00023235"/>
    </source>
</evidence>